<dbReference type="Proteomes" id="UP001595925">
    <property type="component" value="Unassembled WGS sequence"/>
</dbReference>
<sequence length="62" mass="7119">MSPTRQSWSSDRVKSELEDALENLRRLDEHLAEPLTLNDSIVELETTIAFYDHLAEMEADDA</sequence>
<organism evidence="1 2">
    <name type="scientific">Saliphagus infecundisoli</name>
    <dbReference type="NCBI Taxonomy" id="1849069"/>
    <lineage>
        <taxon>Archaea</taxon>
        <taxon>Methanobacteriati</taxon>
        <taxon>Methanobacteriota</taxon>
        <taxon>Stenosarchaea group</taxon>
        <taxon>Halobacteria</taxon>
        <taxon>Halobacteriales</taxon>
        <taxon>Natrialbaceae</taxon>
        <taxon>Saliphagus</taxon>
    </lineage>
</organism>
<proteinExistence type="predicted"/>
<gene>
    <name evidence="1" type="ORF">ACFPFO_03185</name>
</gene>
<name>A0ABD5QB92_9EURY</name>
<evidence type="ECO:0000313" key="1">
    <source>
        <dbReference type="EMBL" id="MFC4986790.1"/>
    </source>
</evidence>
<keyword evidence="2" id="KW-1185">Reference proteome</keyword>
<dbReference type="AlphaFoldDB" id="A0ABD5QB92"/>
<protein>
    <submittedName>
        <fullName evidence="1">Uncharacterized protein</fullName>
    </submittedName>
</protein>
<comment type="caution">
    <text evidence="1">The sequence shown here is derived from an EMBL/GenBank/DDBJ whole genome shotgun (WGS) entry which is preliminary data.</text>
</comment>
<reference evidence="1 2" key="1">
    <citation type="journal article" date="2019" name="Int. J. Syst. Evol. Microbiol.">
        <title>The Global Catalogue of Microorganisms (GCM) 10K type strain sequencing project: providing services to taxonomists for standard genome sequencing and annotation.</title>
        <authorList>
            <consortium name="The Broad Institute Genomics Platform"/>
            <consortium name="The Broad Institute Genome Sequencing Center for Infectious Disease"/>
            <person name="Wu L."/>
            <person name="Ma J."/>
        </authorList>
    </citation>
    <scope>NUCLEOTIDE SEQUENCE [LARGE SCALE GENOMIC DNA]</scope>
    <source>
        <strain evidence="1 2">CGMCC 1.15824</strain>
    </source>
</reference>
<dbReference type="RefSeq" id="WP_224829565.1">
    <property type="nucleotide sequence ID" value="NZ_JAIVEF010000021.1"/>
</dbReference>
<accession>A0ABD5QB92</accession>
<evidence type="ECO:0000313" key="2">
    <source>
        <dbReference type="Proteomes" id="UP001595925"/>
    </source>
</evidence>
<dbReference type="EMBL" id="JBHSJG010000009">
    <property type="protein sequence ID" value="MFC4986790.1"/>
    <property type="molecule type" value="Genomic_DNA"/>
</dbReference>